<dbReference type="EMBL" id="CAJOBH010225018">
    <property type="protein sequence ID" value="CAF5046126.1"/>
    <property type="molecule type" value="Genomic_DNA"/>
</dbReference>
<evidence type="ECO:0000313" key="3">
    <source>
        <dbReference type="EMBL" id="CAF5046126.1"/>
    </source>
</evidence>
<feature type="non-terminal residue" evidence="2">
    <location>
        <position position="1"/>
    </location>
</feature>
<name>A0A814MBE3_9BILA</name>
<evidence type="ECO:0000313" key="4">
    <source>
        <dbReference type="Proteomes" id="UP000663855"/>
    </source>
</evidence>
<dbReference type="EMBL" id="CAJNOV010001736">
    <property type="protein sequence ID" value="CAF1076639.1"/>
    <property type="molecule type" value="Genomic_DNA"/>
</dbReference>
<dbReference type="AlphaFoldDB" id="A0A814MBE3"/>
<organism evidence="2 4">
    <name type="scientific">Rotaria magnacalcarata</name>
    <dbReference type="NCBI Taxonomy" id="392030"/>
    <lineage>
        <taxon>Eukaryota</taxon>
        <taxon>Metazoa</taxon>
        <taxon>Spiralia</taxon>
        <taxon>Gnathifera</taxon>
        <taxon>Rotifera</taxon>
        <taxon>Eurotatoria</taxon>
        <taxon>Bdelloidea</taxon>
        <taxon>Philodinida</taxon>
        <taxon>Philodinidae</taxon>
        <taxon>Rotaria</taxon>
    </lineage>
</organism>
<protein>
    <submittedName>
        <fullName evidence="2">Uncharacterized protein</fullName>
    </submittedName>
</protein>
<dbReference type="Proteomes" id="UP000681967">
    <property type="component" value="Unassembled WGS sequence"/>
</dbReference>
<feature type="region of interest" description="Disordered" evidence="1">
    <location>
        <begin position="70"/>
        <end position="93"/>
    </location>
</feature>
<dbReference type="Proteomes" id="UP000663855">
    <property type="component" value="Unassembled WGS sequence"/>
</dbReference>
<accession>A0A814MBE3</accession>
<comment type="caution">
    <text evidence="2">The sequence shown here is derived from an EMBL/GenBank/DDBJ whole genome shotgun (WGS) entry which is preliminary data.</text>
</comment>
<gene>
    <name evidence="3" type="ORF">BYL167_LOCUS57500</name>
    <name evidence="2" type="ORF">CJN711_LOCUS5990</name>
</gene>
<feature type="compositionally biased region" description="Low complexity" evidence="1">
    <location>
        <begin position="76"/>
        <end position="93"/>
    </location>
</feature>
<evidence type="ECO:0000313" key="2">
    <source>
        <dbReference type="EMBL" id="CAF1076639.1"/>
    </source>
</evidence>
<sequence length="112" mass="12708">ELIDIFEKPNDENSTSELINLKKEICNISHESISLKIGTINKIILLLKSSQDIVKKRRLQSVYEARLKRLDKRRSTTSSSSSTNNSGSDSENNLGKYHALLEESITQLLTQF</sequence>
<evidence type="ECO:0000256" key="1">
    <source>
        <dbReference type="SAM" id="MobiDB-lite"/>
    </source>
</evidence>
<proteinExistence type="predicted"/>
<reference evidence="2" key="1">
    <citation type="submission" date="2021-02" db="EMBL/GenBank/DDBJ databases">
        <authorList>
            <person name="Nowell W R."/>
        </authorList>
    </citation>
    <scope>NUCLEOTIDE SEQUENCE</scope>
</reference>